<gene>
    <name evidence="1" type="ORF">PMIN01_01282</name>
</gene>
<organism evidence="1 2">
    <name type="scientific">Paraphaeosphaeria minitans</name>
    <dbReference type="NCBI Taxonomy" id="565426"/>
    <lineage>
        <taxon>Eukaryota</taxon>
        <taxon>Fungi</taxon>
        <taxon>Dikarya</taxon>
        <taxon>Ascomycota</taxon>
        <taxon>Pezizomycotina</taxon>
        <taxon>Dothideomycetes</taxon>
        <taxon>Pleosporomycetidae</taxon>
        <taxon>Pleosporales</taxon>
        <taxon>Massarineae</taxon>
        <taxon>Didymosphaeriaceae</taxon>
        <taxon>Paraphaeosphaeria</taxon>
    </lineage>
</organism>
<reference evidence="1" key="1">
    <citation type="journal article" date="2020" name="Mol. Plant Microbe Interact.">
        <title>Genome Sequence of the Biocontrol Agent Coniothyrium minitans strain Conio (IMI 134523).</title>
        <authorList>
            <person name="Patel D."/>
            <person name="Shittu T.A."/>
            <person name="Baroncelli R."/>
            <person name="Muthumeenakshi S."/>
            <person name="Osborne T.H."/>
            <person name="Janganan T.K."/>
            <person name="Sreenivasaprasad S."/>
        </authorList>
    </citation>
    <scope>NUCLEOTIDE SEQUENCE</scope>
    <source>
        <strain evidence="1">Conio</strain>
    </source>
</reference>
<keyword evidence="2" id="KW-1185">Reference proteome</keyword>
<dbReference type="AlphaFoldDB" id="A0A9P6KWA4"/>
<evidence type="ECO:0000313" key="2">
    <source>
        <dbReference type="Proteomes" id="UP000756921"/>
    </source>
</evidence>
<proteinExistence type="predicted"/>
<protein>
    <submittedName>
        <fullName evidence="1">Uncharacterized protein</fullName>
    </submittedName>
</protein>
<evidence type="ECO:0000313" key="1">
    <source>
        <dbReference type="EMBL" id="KAF9741743.1"/>
    </source>
</evidence>
<comment type="caution">
    <text evidence="1">The sequence shown here is derived from an EMBL/GenBank/DDBJ whole genome shotgun (WGS) entry which is preliminary data.</text>
</comment>
<dbReference type="EMBL" id="WJXW01000001">
    <property type="protein sequence ID" value="KAF9741743.1"/>
    <property type="molecule type" value="Genomic_DNA"/>
</dbReference>
<dbReference type="OrthoDB" id="426882at2759"/>
<name>A0A9P6KWA4_9PLEO</name>
<accession>A0A9P6KWA4</accession>
<sequence length="115" mass="12951">MDELQDVLRSPALPDLGEKAGSLPVEQYALADAFGLKQKLDHWFVRVTALYEPKDLVFPIHFGLHYDTYDAWIIHFLLVLGTNALKSFYSETPMTQQSVDILRSSILLTAEGLGQ</sequence>
<dbReference type="Proteomes" id="UP000756921">
    <property type="component" value="Unassembled WGS sequence"/>
</dbReference>